<comment type="subcellular location">
    <subcellularLocation>
        <location evidence="1">Nucleus</location>
    </subcellularLocation>
</comment>
<dbReference type="InterPro" id="IPR009044">
    <property type="entry name" value="ssDNA-bd_transcriptional_reg"/>
</dbReference>
<dbReference type="Pfam" id="PF02229">
    <property type="entry name" value="PC4"/>
    <property type="match status" value="1"/>
</dbReference>
<dbReference type="Gene3D" id="1.10.10.60">
    <property type="entry name" value="Homeodomain-like"/>
    <property type="match status" value="1"/>
</dbReference>
<evidence type="ECO:0000256" key="2">
    <source>
        <dbReference type="ARBA" id="ARBA00009001"/>
    </source>
</evidence>
<dbReference type="EMBL" id="BAABME010006587">
    <property type="protein sequence ID" value="GAA0168776.1"/>
    <property type="molecule type" value="Genomic_DNA"/>
</dbReference>
<evidence type="ECO:0000256" key="3">
    <source>
        <dbReference type="ARBA" id="ARBA00023015"/>
    </source>
</evidence>
<evidence type="ECO:0000256" key="4">
    <source>
        <dbReference type="ARBA" id="ARBA00023125"/>
    </source>
</evidence>
<dbReference type="Pfam" id="PF08766">
    <property type="entry name" value="DEK_C"/>
    <property type="match status" value="1"/>
</dbReference>
<organism evidence="9 10">
    <name type="scientific">Lithospermum erythrorhizon</name>
    <name type="common">Purple gromwell</name>
    <name type="synonym">Lithospermum officinale var. erythrorhizon</name>
    <dbReference type="NCBI Taxonomy" id="34254"/>
    <lineage>
        <taxon>Eukaryota</taxon>
        <taxon>Viridiplantae</taxon>
        <taxon>Streptophyta</taxon>
        <taxon>Embryophyta</taxon>
        <taxon>Tracheophyta</taxon>
        <taxon>Spermatophyta</taxon>
        <taxon>Magnoliopsida</taxon>
        <taxon>eudicotyledons</taxon>
        <taxon>Gunneridae</taxon>
        <taxon>Pentapetalae</taxon>
        <taxon>asterids</taxon>
        <taxon>lamiids</taxon>
        <taxon>Boraginales</taxon>
        <taxon>Boraginaceae</taxon>
        <taxon>Boraginoideae</taxon>
        <taxon>Lithospermeae</taxon>
        <taxon>Lithospermum</taxon>
    </lineage>
</organism>
<evidence type="ECO:0000256" key="5">
    <source>
        <dbReference type="ARBA" id="ARBA00023163"/>
    </source>
</evidence>
<dbReference type="PIRSF" id="PIRSF038156">
    <property type="entry name" value="RNA_pol_II_KELP"/>
    <property type="match status" value="1"/>
</dbReference>
<evidence type="ECO:0000256" key="7">
    <source>
        <dbReference type="SAM" id="MobiDB-lite"/>
    </source>
</evidence>
<keyword evidence="4" id="KW-0238">DNA-binding</keyword>
<dbReference type="FunFam" id="2.30.31.10:FF:000004">
    <property type="entry name" value="RNA polymerase II transcriptional coactivator KELP"/>
    <property type="match status" value="1"/>
</dbReference>
<dbReference type="AlphaFoldDB" id="A0AAV3QZN8"/>
<feature type="domain" description="DEK-C" evidence="8">
    <location>
        <begin position="3"/>
        <end position="60"/>
    </location>
</feature>
<dbReference type="InterPro" id="IPR014876">
    <property type="entry name" value="DEK_C"/>
</dbReference>
<dbReference type="Proteomes" id="UP001454036">
    <property type="component" value="Unassembled WGS sequence"/>
</dbReference>
<evidence type="ECO:0000259" key="8">
    <source>
        <dbReference type="PROSITE" id="PS51998"/>
    </source>
</evidence>
<keyword evidence="3" id="KW-0805">Transcription regulation</keyword>
<dbReference type="SUPFAM" id="SSF109715">
    <property type="entry name" value="DEK C-terminal domain"/>
    <property type="match status" value="1"/>
</dbReference>
<evidence type="ECO:0000256" key="6">
    <source>
        <dbReference type="ARBA" id="ARBA00023242"/>
    </source>
</evidence>
<protein>
    <submittedName>
        <fullName evidence="9">General transcription factor</fullName>
    </submittedName>
</protein>
<dbReference type="GO" id="GO:0060261">
    <property type="term" value="P:positive regulation of transcription initiation by RNA polymerase II"/>
    <property type="evidence" value="ECO:0007669"/>
    <property type="project" value="InterPro"/>
</dbReference>
<dbReference type="GO" id="GO:0003713">
    <property type="term" value="F:transcription coactivator activity"/>
    <property type="evidence" value="ECO:0007669"/>
    <property type="project" value="InterPro"/>
</dbReference>
<dbReference type="GO" id="GO:0005634">
    <property type="term" value="C:nucleus"/>
    <property type="evidence" value="ECO:0007669"/>
    <property type="project" value="UniProtKB-SubCell"/>
</dbReference>
<dbReference type="PANTHER" id="PTHR13215">
    <property type="entry name" value="RNA POLYMERASE II TRANSCRIPTIONAL COACTIVATOR"/>
    <property type="match status" value="1"/>
</dbReference>
<comment type="similarity">
    <text evidence="2">Belongs to the transcriptional coactivator PC4 family.</text>
</comment>
<keyword evidence="10" id="KW-1185">Reference proteome</keyword>
<name>A0AAV3QZN8_LITER</name>
<keyword evidence="6" id="KW-0539">Nucleus</keyword>
<reference evidence="9 10" key="1">
    <citation type="submission" date="2024-01" db="EMBL/GenBank/DDBJ databases">
        <title>The complete chloroplast genome sequence of Lithospermum erythrorhizon: insights into the phylogenetic relationship among Boraginaceae species and the maternal lineages of purple gromwells.</title>
        <authorList>
            <person name="Okada T."/>
            <person name="Watanabe K."/>
        </authorList>
    </citation>
    <scope>NUCLEOTIDE SEQUENCE [LARGE SCALE GENOMIC DNA]</scope>
</reference>
<feature type="compositionally biased region" description="Acidic residues" evidence="7">
    <location>
        <begin position="82"/>
        <end position="94"/>
    </location>
</feature>
<dbReference type="SUPFAM" id="SSF54447">
    <property type="entry name" value="ssDNA-binding transcriptional regulator domain"/>
    <property type="match status" value="1"/>
</dbReference>
<keyword evidence="5" id="KW-0804">Transcription</keyword>
<evidence type="ECO:0000256" key="1">
    <source>
        <dbReference type="ARBA" id="ARBA00004123"/>
    </source>
</evidence>
<dbReference type="GO" id="GO:0003677">
    <property type="term" value="F:DNA binding"/>
    <property type="evidence" value="ECO:0007669"/>
    <property type="project" value="UniProtKB-KW"/>
</dbReference>
<dbReference type="InterPro" id="IPR045125">
    <property type="entry name" value="Sub1/Tcp4-like"/>
</dbReference>
<evidence type="ECO:0000313" key="9">
    <source>
        <dbReference type="EMBL" id="GAA0168776.1"/>
    </source>
</evidence>
<comment type="caution">
    <text evidence="9">The sequence shown here is derived from an EMBL/GenBank/DDBJ whole genome shotgun (WGS) entry which is preliminary data.</text>
</comment>
<accession>A0AAV3QZN8</accession>
<gene>
    <name evidence="9" type="ORF">LIER_23416</name>
</gene>
<dbReference type="InterPro" id="IPR017415">
    <property type="entry name" value="KELP"/>
</dbReference>
<feature type="region of interest" description="Disordered" evidence="7">
    <location>
        <begin position="61"/>
        <end position="95"/>
    </location>
</feature>
<proteinExistence type="inferred from homology"/>
<dbReference type="PROSITE" id="PS51998">
    <property type="entry name" value="DEK_C"/>
    <property type="match status" value="1"/>
</dbReference>
<dbReference type="InterPro" id="IPR003173">
    <property type="entry name" value="PC4_C"/>
</dbReference>
<sequence>MDPETEKQISETVIEILKNSDMDKVTEYMVRKSASEKLDMDLSDPTRKKFVRSVVEEYLAGLEEGGGGEEEDDGDGKLKGEDEGEGDVELDDEGNPIICRLSSKRRVTISEFRGKTLVSIREYYNKGTKELPTAKGISLTSEQWGAFKKNVPAIEKAIEKMESRLD</sequence>
<dbReference type="Gene3D" id="2.30.31.10">
    <property type="entry name" value="Transcriptional Coactivator Pc4, Chain A"/>
    <property type="match status" value="1"/>
</dbReference>
<evidence type="ECO:0000313" key="10">
    <source>
        <dbReference type="Proteomes" id="UP001454036"/>
    </source>
</evidence>